<organism evidence="1 2">
    <name type="scientific">Pedobacter hiemivivus</name>
    <dbReference type="NCBI Taxonomy" id="2530454"/>
    <lineage>
        <taxon>Bacteria</taxon>
        <taxon>Pseudomonadati</taxon>
        <taxon>Bacteroidota</taxon>
        <taxon>Sphingobacteriia</taxon>
        <taxon>Sphingobacteriales</taxon>
        <taxon>Sphingobacteriaceae</taxon>
        <taxon>Pedobacter</taxon>
    </lineage>
</organism>
<dbReference type="Proteomes" id="UP000291117">
    <property type="component" value="Unassembled WGS sequence"/>
</dbReference>
<sequence>MKKLISSLANIPFSVIAQQFPEVPMCFYALKTVLSVFVFQNGYKTLLAMDMKNHGCVFNSEKPIAITRVGYRAWKAGIVYRISLWEVGLEKALSTCFVSPQNTNVIEYFPLKCPVAIQPGKTYYITRTYISGGPNNDLRDCVGWLSNKEGGSLYPVKQGPIILSHGFFSDDSNPLQSESMSNIRTGTLLPFIDFEYTLQYR</sequence>
<evidence type="ECO:0000313" key="2">
    <source>
        <dbReference type="Proteomes" id="UP000291117"/>
    </source>
</evidence>
<evidence type="ECO:0008006" key="3">
    <source>
        <dbReference type="Google" id="ProtNLM"/>
    </source>
</evidence>
<dbReference type="AlphaFoldDB" id="A0A4V2MGD5"/>
<accession>A0A4V2MGD5</accession>
<dbReference type="EMBL" id="SJSM01000043">
    <property type="protein sequence ID" value="TCC82196.1"/>
    <property type="molecule type" value="Genomic_DNA"/>
</dbReference>
<keyword evidence="2" id="KW-1185">Reference proteome</keyword>
<name>A0A4V2MGD5_9SPHI</name>
<gene>
    <name evidence="1" type="ORF">EZ444_26760</name>
</gene>
<evidence type="ECO:0000313" key="1">
    <source>
        <dbReference type="EMBL" id="TCC82196.1"/>
    </source>
</evidence>
<proteinExistence type="predicted"/>
<dbReference type="RefSeq" id="WP_131612966.1">
    <property type="nucleotide sequence ID" value="NZ_SJSM01000043.1"/>
</dbReference>
<reference evidence="1 2" key="1">
    <citation type="submission" date="2019-02" db="EMBL/GenBank/DDBJ databases">
        <title>Pedobacter sp. RP-3-8 sp. nov., isolated from Arctic soil.</title>
        <authorList>
            <person name="Dahal R.H."/>
        </authorList>
    </citation>
    <scope>NUCLEOTIDE SEQUENCE [LARGE SCALE GENOMIC DNA]</scope>
    <source>
        <strain evidence="1 2">RP-3-8</strain>
    </source>
</reference>
<protein>
    <recommendedName>
        <fullName evidence="3">DUF4082 domain-containing protein</fullName>
    </recommendedName>
</protein>
<comment type="caution">
    <text evidence="1">The sequence shown here is derived from an EMBL/GenBank/DDBJ whole genome shotgun (WGS) entry which is preliminary data.</text>
</comment>
<dbReference type="OrthoDB" id="751714at2"/>